<dbReference type="GO" id="GO:0008270">
    <property type="term" value="F:zinc ion binding"/>
    <property type="evidence" value="ECO:0007669"/>
    <property type="project" value="InterPro"/>
</dbReference>
<gene>
    <name evidence="7" type="ORF">MG3_03067</name>
</gene>
<organism evidence="7 8">
    <name type="scientific">Candida albicans P78048</name>
    <dbReference type="NCBI Taxonomy" id="1094989"/>
    <lineage>
        <taxon>Eukaryota</taxon>
        <taxon>Fungi</taxon>
        <taxon>Dikarya</taxon>
        <taxon>Ascomycota</taxon>
        <taxon>Saccharomycotina</taxon>
        <taxon>Pichiomycetes</taxon>
        <taxon>Debaryomycetaceae</taxon>
        <taxon>Candida/Lodderomyces clade</taxon>
        <taxon>Candida</taxon>
    </lineage>
</organism>
<keyword evidence="3" id="KW-0804">Transcription</keyword>
<accession>A0AB34PT78</accession>
<keyword evidence="1" id="KW-0805">Transcription regulation</keyword>
<feature type="domain" description="Zn(2)-C6 fungal-type" evidence="6">
    <location>
        <begin position="22"/>
        <end position="52"/>
    </location>
</feature>
<dbReference type="Proteomes" id="UP000030161">
    <property type="component" value="Unassembled WGS sequence"/>
</dbReference>
<evidence type="ECO:0000256" key="3">
    <source>
        <dbReference type="ARBA" id="ARBA00023163"/>
    </source>
</evidence>
<feature type="region of interest" description="Disordered" evidence="5">
    <location>
        <begin position="919"/>
        <end position="983"/>
    </location>
</feature>
<evidence type="ECO:0000256" key="5">
    <source>
        <dbReference type="SAM" id="MobiDB-lite"/>
    </source>
</evidence>
<feature type="compositionally biased region" description="Low complexity" evidence="5">
    <location>
        <begin position="931"/>
        <end position="941"/>
    </location>
</feature>
<reference evidence="7 8" key="1">
    <citation type="submission" date="2013-12" db="EMBL/GenBank/DDBJ databases">
        <title>The Genome Sequence of Candida albicans P78048.</title>
        <authorList>
            <consortium name="The Broad Institute Genome Sequencing Platform"/>
            <consortium name="The Broad Institute Genome Sequencing Center for Infectious Disease"/>
            <person name="Cuomo C."/>
            <person name="Bennett R."/>
            <person name="Hirakawa M."/>
            <person name="Noverr M."/>
            <person name="Mitchell A."/>
            <person name="Young S.K."/>
            <person name="Zeng Q."/>
            <person name="Gargeya S."/>
            <person name="Fitzgerald M."/>
            <person name="Abouelleil A."/>
            <person name="Alvarado L."/>
            <person name="Berlin A.M."/>
            <person name="Chapman S.B."/>
            <person name="Dewar J."/>
            <person name="Goldberg J."/>
            <person name="Griggs A."/>
            <person name="Gujja S."/>
            <person name="Hansen M."/>
            <person name="Howarth C."/>
            <person name="Imamovic A."/>
            <person name="Larimer J."/>
            <person name="McCowan C."/>
            <person name="Murphy C."/>
            <person name="Pearson M."/>
            <person name="Priest M."/>
            <person name="Roberts A."/>
            <person name="Saif S."/>
            <person name="Shea T."/>
            <person name="Sykes S."/>
            <person name="Wortman J."/>
            <person name="Nusbaum C."/>
            <person name="Birren B."/>
        </authorList>
    </citation>
    <scope>NUCLEOTIDE SEQUENCE [LARGE SCALE GENOMIC DNA]</scope>
    <source>
        <strain evidence="7 8">P78048</strain>
    </source>
</reference>
<dbReference type="PANTHER" id="PTHR31069">
    <property type="entry name" value="OLEATE-ACTIVATED TRANSCRIPTION FACTOR 1-RELATED"/>
    <property type="match status" value="1"/>
</dbReference>
<dbReference type="AlphaFoldDB" id="A0AB34PT78"/>
<dbReference type="InterPro" id="IPR001138">
    <property type="entry name" value="Zn2Cys6_DnaBD"/>
</dbReference>
<keyword evidence="2" id="KW-0238">DNA-binding</keyword>
<feature type="region of interest" description="Disordered" evidence="5">
    <location>
        <begin position="53"/>
        <end position="99"/>
    </location>
</feature>
<dbReference type="SUPFAM" id="SSF57701">
    <property type="entry name" value="Zn2/Cys6 DNA-binding domain"/>
    <property type="match status" value="1"/>
</dbReference>
<dbReference type="GO" id="GO:0000981">
    <property type="term" value="F:DNA-binding transcription factor activity, RNA polymerase II-specific"/>
    <property type="evidence" value="ECO:0007669"/>
    <property type="project" value="InterPro"/>
</dbReference>
<evidence type="ECO:0000256" key="2">
    <source>
        <dbReference type="ARBA" id="ARBA00023125"/>
    </source>
</evidence>
<proteinExistence type="predicted"/>
<keyword evidence="4" id="KW-0539">Nucleus</keyword>
<name>A0AB34PT78_CANAX</name>
<dbReference type="InterPro" id="IPR050675">
    <property type="entry name" value="OAF3"/>
</dbReference>
<dbReference type="GO" id="GO:0005634">
    <property type="term" value="C:nucleus"/>
    <property type="evidence" value="ECO:0007669"/>
    <property type="project" value="TreeGrafter"/>
</dbReference>
<dbReference type="EMBL" id="AJIX01000019">
    <property type="protein sequence ID" value="KGR11149.1"/>
    <property type="molecule type" value="Genomic_DNA"/>
</dbReference>
<evidence type="ECO:0000256" key="1">
    <source>
        <dbReference type="ARBA" id="ARBA00023015"/>
    </source>
</evidence>
<dbReference type="PROSITE" id="PS00463">
    <property type="entry name" value="ZN2_CY6_FUNGAL_1"/>
    <property type="match status" value="1"/>
</dbReference>
<evidence type="ECO:0000256" key="4">
    <source>
        <dbReference type="ARBA" id="ARBA00023242"/>
    </source>
</evidence>
<dbReference type="PANTHER" id="PTHR31069:SF12">
    <property type="entry name" value="TRANSCRIPTION FACTOR DOMAIN-CONTAINING PROTEIN"/>
    <property type="match status" value="1"/>
</dbReference>
<dbReference type="GO" id="GO:0045944">
    <property type="term" value="P:positive regulation of transcription by RNA polymerase II"/>
    <property type="evidence" value="ECO:0007669"/>
    <property type="project" value="TreeGrafter"/>
</dbReference>
<protein>
    <recommendedName>
        <fullName evidence="6">Zn(2)-C6 fungal-type domain-containing protein</fullName>
    </recommendedName>
</protein>
<evidence type="ECO:0000313" key="8">
    <source>
        <dbReference type="Proteomes" id="UP000030161"/>
    </source>
</evidence>
<dbReference type="CDD" id="cd12148">
    <property type="entry name" value="fungal_TF_MHR"/>
    <property type="match status" value="1"/>
</dbReference>
<feature type="compositionally biased region" description="Polar residues" evidence="5">
    <location>
        <begin position="73"/>
        <end position="89"/>
    </location>
</feature>
<comment type="caution">
    <text evidence="7">The sequence shown here is derived from an EMBL/GenBank/DDBJ whole genome shotgun (WGS) entry which is preliminary data.</text>
</comment>
<dbReference type="Gene3D" id="4.10.240.10">
    <property type="entry name" value="Zn(2)-C6 fungal-type DNA-binding domain"/>
    <property type="match status" value="1"/>
</dbReference>
<evidence type="ECO:0000313" key="7">
    <source>
        <dbReference type="EMBL" id="KGR11149.1"/>
    </source>
</evidence>
<dbReference type="SMART" id="SM00066">
    <property type="entry name" value="GAL4"/>
    <property type="match status" value="1"/>
</dbReference>
<sequence length="1102" mass="126633">MNNTTSSAQEKTVKKRNRATLVCLPCRKKKVKCDKGKPCSNCNKSQPDKCIYDERISESKKRKKPSMTKPEPNGTNNSDATSSIPNVTSQDKEQQQQQQLAKERDVCVLIQKSELQELQAKLKQYESLENHTTTSNHQQFDIPAESSNSSHHHHFHGIKNKNDNIVFNNSSETRSSLVFTKHDETRPGFIPLVNVTSEKPHFPEKRITTTKALELSKLPTEETNLIGINPYDHPDDVIDFHKQLPNTFGKNENSTMSPLSWSYAIRSSSIVRTLRYFASLQYQKDVEKQVTSEITHNKLKKLIVPGDEKIKSALNLDSSYESRFQEKIKQASDDGLNKHHSKTPPEVNMTTLALGLSLLNGNKDRELSLIEQIKSAMPTKKVIWLLIKRYFQLIYPIIPYVVEDNFREDVERIVGKESYEDVKPDVKIENRMNFATISVLFVICRLSFLSLFHNRGFYNEQILTKKNLTKDEAERKFLILNSIKIHNIEVAQACYQHLQRLGKITLPLLQCAIYLRAYRTLAPEEGDGIDGGDSLVQHSSLVSMSYLLGLNRDPDKISYVSDAKVKHLYRKIWYYCLMQEYTLAHTYGTPLYIRPESYDTKRPYFSLEGAGCRDLEVEKSSLTVFAFISALVKGPIKDLVVLCNNVGQLVKVSEITTELNCIELAITELLGKVSDYVHNLEEESTSYHTNKIMKIGILFRINSLLMTMYCNMFTYYERKNVKLSLFYFKKFFKLSVHETLPYVFSLITRSKELFGEGSDLYINPAILLFLVRTMDVCFSSMVRSNFSLYKMSHKPNHQSRLSSDPSYKEYFDSCNRFMTVMEKVSRLCLAACSIFSSRYYFAWGVVKMRGYFLKLITTPKFYKVEIEGDYVPIATEAKQINELSELIESGLMHLESQVTKYCDDIDFTTFLKKIASNKKLSKSKQRKQQKKVNPQPQQNIPPHTPPVYQTHEHPHSNKLSPSGVSTTEDSHTPNSMDSNNNSGVYSTEFEDLKFVNSAEIDSIWLQMMNSKSHNQNDGFNYNPTNSSNAPYHPNYNNGGDNNRAFYPNPNTINDAFGYPLPNQFFEQNFTNFANFNPNADNNEAAMFFDMFDNVPLDKFFNQ</sequence>
<dbReference type="PROSITE" id="PS50048">
    <property type="entry name" value="ZN2_CY6_FUNGAL_2"/>
    <property type="match status" value="1"/>
</dbReference>
<feature type="compositionally biased region" description="Basic residues" evidence="5">
    <location>
        <begin position="919"/>
        <end position="930"/>
    </location>
</feature>
<feature type="compositionally biased region" description="Polar residues" evidence="5">
    <location>
        <begin position="957"/>
        <end position="983"/>
    </location>
</feature>
<dbReference type="GO" id="GO:0000978">
    <property type="term" value="F:RNA polymerase II cis-regulatory region sequence-specific DNA binding"/>
    <property type="evidence" value="ECO:0007669"/>
    <property type="project" value="TreeGrafter"/>
</dbReference>
<dbReference type="Pfam" id="PF00172">
    <property type="entry name" value="Zn_clus"/>
    <property type="match status" value="1"/>
</dbReference>
<dbReference type="InterPro" id="IPR036864">
    <property type="entry name" value="Zn2-C6_fun-type_DNA-bd_sf"/>
</dbReference>
<evidence type="ECO:0000259" key="6">
    <source>
        <dbReference type="PROSITE" id="PS50048"/>
    </source>
</evidence>